<dbReference type="AlphaFoldDB" id="A0A482WJ55"/>
<dbReference type="Gene3D" id="2.60.40.10">
    <property type="entry name" value="Immunoglobulins"/>
    <property type="match status" value="2"/>
</dbReference>
<evidence type="ECO:0000256" key="2">
    <source>
        <dbReference type="SAM" id="Phobius"/>
    </source>
</evidence>
<reference evidence="4 5" key="1">
    <citation type="journal article" date="2017" name="Gigascience">
        <title>Genome sequence of the small brown planthopper, Laodelphax striatellus.</title>
        <authorList>
            <person name="Zhu J."/>
            <person name="Jiang F."/>
            <person name="Wang X."/>
            <person name="Yang P."/>
            <person name="Bao Y."/>
            <person name="Zhao W."/>
            <person name="Wang W."/>
            <person name="Lu H."/>
            <person name="Wang Q."/>
            <person name="Cui N."/>
            <person name="Li J."/>
            <person name="Chen X."/>
            <person name="Luo L."/>
            <person name="Yu J."/>
            <person name="Kang L."/>
            <person name="Cui F."/>
        </authorList>
    </citation>
    <scope>NUCLEOTIDE SEQUENCE [LARGE SCALE GENOMIC DNA]</scope>
    <source>
        <strain evidence="4">Lst14</strain>
    </source>
</reference>
<keyword evidence="2" id="KW-1133">Transmembrane helix</keyword>
<evidence type="ECO:0000259" key="3">
    <source>
        <dbReference type="Pfam" id="PF25814"/>
    </source>
</evidence>
<proteinExistence type="predicted"/>
<keyword evidence="2" id="KW-0472">Membrane</keyword>
<gene>
    <name evidence="4" type="ORF">LSTR_LSTR011904</name>
</gene>
<keyword evidence="1" id="KW-0677">Repeat</keyword>
<evidence type="ECO:0000313" key="5">
    <source>
        <dbReference type="Proteomes" id="UP000291343"/>
    </source>
</evidence>
<dbReference type="InterPro" id="IPR003961">
    <property type="entry name" value="FN3_dom"/>
</dbReference>
<evidence type="ECO:0000313" key="4">
    <source>
        <dbReference type="EMBL" id="RZF33370.1"/>
    </source>
</evidence>
<dbReference type="CDD" id="cd00063">
    <property type="entry name" value="FN3"/>
    <property type="match status" value="1"/>
</dbReference>
<dbReference type="STRING" id="195883.A0A482WJ55"/>
<feature type="domain" description="SORL1 Fn3" evidence="3">
    <location>
        <begin position="83"/>
        <end position="163"/>
    </location>
</feature>
<dbReference type="PANTHER" id="PTHR46708:SF11">
    <property type="entry name" value="RECEPTOR-TYPE TYROSINE-PROTEIN PHOSPHATASE ETA-LIKE"/>
    <property type="match status" value="1"/>
</dbReference>
<sequence length="561" mass="61863">MPAADGYKVRALVGVPYPQHPLNLTEENSFTVENLAPSVEYTFEVSGYKKQYEGTPSSILVKTKGLELPTVQNLTVELEKGHGNLVKLTWSAAASDNYKSISQWQYGIYYGLDLKSLFTNGPQLTTHNTSIVVSGLAACESYVFDVAVTGPSGPGPLSASPRTIVTQFDERAPPKHLRVRTPEWDEMVMLVTWQSSCPVMSANVSYVVSVTETTRMNSSLVLPPTTNRSLSTPIRIYSGGRYRVCVSSQPSPWRTQLVRAGEERLKSGGQQLNQGPCVYHYSMPLPTPHQLTVFKLNNGSVFVYWQPVDDHKEKHFKISNYVVLMSKGVQLDFDAVKRISVMAPPLCWTRSTPARNTFAVQMFTTDGFSSSVSESVRSKLKRVERSCKLDFDAVKTDFGDGASLLCVGLARRRHATFRRPMFTTDGFSSSVSKACRSAEAEVYVDRRDTIRVSASAGLAGERGALSLGGGLGVLGLLLLIGALGSALAFYVYKSRRLQTSFTRFANSHYNTRGRRQSGSVSRFLGRRAASNCLISQSSPYHYTALPKLDVVIHAYIDIYSE</sequence>
<dbReference type="InterPro" id="IPR057841">
    <property type="entry name" value="FN3_SORL1"/>
</dbReference>
<dbReference type="InParanoid" id="A0A482WJ55"/>
<dbReference type="EMBL" id="QKKF02034217">
    <property type="protein sequence ID" value="RZF33370.1"/>
    <property type="molecule type" value="Genomic_DNA"/>
</dbReference>
<dbReference type="InterPro" id="IPR050991">
    <property type="entry name" value="ECM_Regulatory_Proteins"/>
</dbReference>
<name>A0A482WJ55_LAOST</name>
<evidence type="ECO:0000256" key="1">
    <source>
        <dbReference type="ARBA" id="ARBA00022737"/>
    </source>
</evidence>
<dbReference type="SUPFAM" id="SSF49265">
    <property type="entry name" value="Fibronectin type III"/>
    <property type="match status" value="2"/>
</dbReference>
<keyword evidence="2" id="KW-0812">Transmembrane</keyword>
<dbReference type="OrthoDB" id="443634at2759"/>
<dbReference type="InterPro" id="IPR013783">
    <property type="entry name" value="Ig-like_fold"/>
</dbReference>
<feature type="transmembrane region" description="Helical" evidence="2">
    <location>
        <begin position="471"/>
        <end position="492"/>
    </location>
</feature>
<protein>
    <recommendedName>
        <fullName evidence="3">SORL1 Fn3 domain-containing protein</fullName>
    </recommendedName>
</protein>
<comment type="caution">
    <text evidence="4">The sequence shown here is derived from an EMBL/GenBank/DDBJ whole genome shotgun (WGS) entry which is preliminary data.</text>
</comment>
<dbReference type="InterPro" id="IPR036116">
    <property type="entry name" value="FN3_sf"/>
</dbReference>
<dbReference type="SMR" id="A0A482WJ55"/>
<dbReference type="Pfam" id="PF25814">
    <property type="entry name" value="fn3_SORL1"/>
    <property type="match status" value="1"/>
</dbReference>
<organism evidence="4 5">
    <name type="scientific">Laodelphax striatellus</name>
    <name type="common">Small brown planthopper</name>
    <name type="synonym">Delphax striatella</name>
    <dbReference type="NCBI Taxonomy" id="195883"/>
    <lineage>
        <taxon>Eukaryota</taxon>
        <taxon>Metazoa</taxon>
        <taxon>Ecdysozoa</taxon>
        <taxon>Arthropoda</taxon>
        <taxon>Hexapoda</taxon>
        <taxon>Insecta</taxon>
        <taxon>Pterygota</taxon>
        <taxon>Neoptera</taxon>
        <taxon>Paraneoptera</taxon>
        <taxon>Hemiptera</taxon>
        <taxon>Auchenorrhyncha</taxon>
        <taxon>Fulgoroidea</taxon>
        <taxon>Delphacidae</taxon>
        <taxon>Criomorphinae</taxon>
        <taxon>Laodelphax</taxon>
    </lineage>
</organism>
<keyword evidence="5" id="KW-1185">Reference proteome</keyword>
<dbReference type="Proteomes" id="UP000291343">
    <property type="component" value="Unassembled WGS sequence"/>
</dbReference>
<accession>A0A482WJ55</accession>
<dbReference type="PANTHER" id="PTHR46708">
    <property type="entry name" value="TENASCIN"/>
    <property type="match status" value="1"/>
</dbReference>